<evidence type="ECO:0000313" key="3">
    <source>
        <dbReference type="Proteomes" id="UP000241808"/>
    </source>
</evidence>
<proteinExistence type="predicted"/>
<reference evidence="2 3" key="1">
    <citation type="submission" date="2018-04" db="EMBL/GenBank/DDBJ databases">
        <title>Genomic Encyclopedia of Archaeal and Bacterial Type Strains, Phase II (KMG-II): from individual species to whole genera.</title>
        <authorList>
            <person name="Goeker M."/>
        </authorList>
    </citation>
    <scope>NUCLEOTIDE SEQUENCE [LARGE SCALE GENOMIC DNA]</scope>
    <source>
        <strain evidence="2 3">DSM 25521</strain>
    </source>
</reference>
<dbReference type="AlphaFoldDB" id="A0A2T4ZIX2"/>
<evidence type="ECO:0000256" key="1">
    <source>
        <dbReference type="SAM" id="Phobius"/>
    </source>
</evidence>
<accession>A0A2T4ZIX2</accession>
<keyword evidence="1" id="KW-0472">Membrane</keyword>
<dbReference type="RefSeq" id="WP_108174364.1">
    <property type="nucleotide sequence ID" value="NZ_PZZL01000001.1"/>
</dbReference>
<organism evidence="2 3">
    <name type="scientific">Phreatobacter oligotrophus</name>
    <dbReference type="NCBI Taxonomy" id="1122261"/>
    <lineage>
        <taxon>Bacteria</taxon>
        <taxon>Pseudomonadati</taxon>
        <taxon>Pseudomonadota</taxon>
        <taxon>Alphaproteobacteria</taxon>
        <taxon>Hyphomicrobiales</taxon>
        <taxon>Phreatobacteraceae</taxon>
        <taxon>Phreatobacter</taxon>
    </lineage>
</organism>
<feature type="transmembrane region" description="Helical" evidence="1">
    <location>
        <begin position="12"/>
        <end position="31"/>
    </location>
</feature>
<sequence>MKKPDWFELKVTLGNLLTIVPMLLGAVALYYDIRSDQALLRTEQSLIKQTQGRDAIRLDKLEARDEVFANNFAAYQRDTIQALTRLETQMGILLQAGARPSSPALGPRQ</sequence>
<keyword evidence="1" id="KW-1133">Transmembrane helix</keyword>
<evidence type="ECO:0000313" key="2">
    <source>
        <dbReference type="EMBL" id="PTM61929.1"/>
    </source>
</evidence>
<keyword evidence="1" id="KW-0812">Transmembrane</keyword>
<comment type="caution">
    <text evidence="2">The sequence shown here is derived from an EMBL/GenBank/DDBJ whole genome shotgun (WGS) entry which is preliminary data.</text>
</comment>
<dbReference type="EMBL" id="PZZL01000001">
    <property type="protein sequence ID" value="PTM61929.1"/>
    <property type="molecule type" value="Genomic_DNA"/>
</dbReference>
<dbReference type="Proteomes" id="UP000241808">
    <property type="component" value="Unassembled WGS sequence"/>
</dbReference>
<gene>
    <name evidence="2" type="ORF">C8P69_101602</name>
</gene>
<name>A0A2T4ZIX2_9HYPH</name>
<dbReference type="OrthoDB" id="10007237at2"/>
<protein>
    <submittedName>
        <fullName evidence="2">Uncharacterized protein</fullName>
    </submittedName>
</protein>
<keyword evidence="3" id="KW-1185">Reference proteome</keyword>